<organism evidence="7 8">
    <name type="scientific">Clostridium cibarium</name>
    <dbReference type="NCBI Taxonomy" id="2762247"/>
    <lineage>
        <taxon>Bacteria</taxon>
        <taxon>Bacillati</taxon>
        <taxon>Bacillota</taxon>
        <taxon>Clostridia</taxon>
        <taxon>Eubacteriales</taxon>
        <taxon>Clostridiaceae</taxon>
        <taxon>Clostridium</taxon>
    </lineage>
</organism>
<dbReference type="PANTHER" id="PTHR44591:SF3">
    <property type="entry name" value="RESPONSE REGULATORY DOMAIN-CONTAINING PROTEIN"/>
    <property type="match status" value="1"/>
</dbReference>
<proteinExistence type="predicted"/>
<dbReference type="EMBL" id="JACSRA010000013">
    <property type="protein sequence ID" value="MBD7911636.1"/>
    <property type="molecule type" value="Genomic_DNA"/>
</dbReference>
<dbReference type="SUPFAM" id="SSF47413">
    <property type="entry name" value="lambda repressor-like DNA-binding domains"/>
    <property type="match status" value="1"/>
</dbReference>
<dbReference type="Pfam" id="PF00072">
    <property type="entry name" value="Response_reg"/>
    <property type="match status" value="1"/>
</dbReference>
<evidence type="ECO:0000313" key="8">
    <source>
        <dbReference type="Proteomes" id="UP000627781"/>
    </source>
</evidence>
<dbReference type="InterPro" id="IPR050595">
    <property type="entry name" value="Bact_response_regulator"/>
</dbReference>
<dbReference type="InterPro" id="IPR001387">
    <property type="entry name" value="Cro/C1-type_HTH"/>
</dbReference>
<dbReference type="Pfam" id="PF01381">
    <property type="entry name" value="HTH_3"/>
    <property type="match status" value="1"/>
</dbReference>
<dbReference type="PROSITE" id="PS50943">
    <property type="entry name" value="HTH_CROC1"/>
    <property type="match status" value="1"/>
</dbReference>
<feature type="domain" description="HTH cro/C1-type" evidence="6">
    <location>
        <begin position="137"/>
        <end position="191"/>
    </location>
</feature>
<reference evidence="7 8" key="1">
    <citation type="submission" date="2020-08" db="EMBL/GenBank/DDBJ databases">
        <title>A Genomic Blueprint of the Chicken Gut Microbiome.</title>
        <authorList>
            <person name="Gilroy R."/>
            <person name="Ravi A."/>
            <person name="Getino M."/>
            <person name="Pursley I."/>
            <person name="Horton D.L."/>
            <person name="Alikhan N.-F."/>
            <person name="Baker D."/>
            <person name="Gharbi K."/>
            <person name="Hall N."/>
            <person name="Watson M."/>
            <person name="Adriaenssens E.M."/>
            <person name="Foster-Nyarko E."/>
            <person name="Jarju S."/>
            <person name="Secka A."/>
            <person name="Antonio M."/>
            <person name="Oren A."/>
            <person name="Chaudhuri R."/>
            <person name="La Ragione R.M."/>
            <person name="Hildebrand F."/>
            <person name="Pallen M.J."/>
        </authorList>
    </citation>
    <scope>NUCLEOTIDE SEQUENCE [LARGE SCALE GENOMIC DNA]</scope>
    <source>
        <strain evidence="7 8">Sa3CVN1</strain>
    </source>
</reference>
<dbReference type="SMART" id="SM00530">
    <property type="entry name" value="HTH_XRE"/>
    <property type="match status" value="1"/>
</dbReference>
<dbReference type="PANTHER" id="PTHR44591">
    <property type="entry name" value="STRESS RESPONSE REGULATOR PROTEIN 1"/>
    <property type="match status" value="1"/>
</dbReference>
<dbReference type="SUPFAM" id="SSF52172">
    <property type="entry name" value="CheY-like"/>
    <property type="match status" value="1"/>
</dbReference>
<name>A0ABR8PTX9_9CLOT</name>
<dbReference type="InterPro" id="IPR011006">
    <property type="entry name" value="CheY-like_superfamily"/>
</dbReference>
<protein>
    <recommendedName>
        <fullName evidence="1">Stage 0 sporulation protein A homolog</fullName>
    </recommendedName>
</protein>
<evidence type="ECO:0000256" key="4">
    <source>
        <dbReference type="PROSITE-ProRule" id="PRU00169"/>
    </source>
</evidence>
<dbReference type="InterPro" id="IPR001789">
    <property type="entry name" value="Sig_transdc_resp-reg_receiver"/>
</dbReference>
<keyword evidence="8" id="KW-1185">Reference proteome</keyword>
<dbReference type="CDD" id="cd00093">
    <property type="entry name" value="HTH_XRE"/>
    <property type="match status" value="1"/>
</dbReference>
<evidence type="ECO:0000256" key="2">
    <source>
        <dbReference type="ARBA" id="ARBA00022553"/>
    </source>
</evidence>
<evidence type="ECO:0000313" key="7">
    <source>
        <dbReference type="EMBL" id="MBD7911636.1"/>
    </source>
</evidence>
<dbReference type="CDD" id="cd00156">
    <property type="entry name" value="REC"/>
    <property type="match status" value="1"/>
</dbReference>
<evidence type="ECO:0000256" key="3">
    <source>
        <dbReference type="ARBA" id="ARBA00024867"/>
    </source>
</evidence>
<feature type="domain" description="Response regulatory" evidence="5">
    <location>
        <begin position="7"/>
        <end position="121"/>
    </location>
</feature>
<dbReference type="SMART" id="SM00448">
    <property type="entry name" value="REC"/>
    <property type="match status" value="1"/>
</dbReference>
<dbReference type="PROSITE" id="PS50110">
    <property type="entry name" value="RESPONSE_REGULATORY"/>
    <property type="match status" value="1"/>
</dbReference>
<accession>A0ABR8PTX9</accession>
<evidence type="ECO:0000259" key="6">
    <source>
        <dbReference type="PROSITE" id="PS50943"/>
    </source>
</evidence>
<evidence type="ECO:0000259" key="5">
    <source>
        <dbReference type="PROSITE" id="PS50110"/>
    </source>
</evidence>
<evidence type="ECO:0000256" key="1">
    <source>
        <dbReference type="ARBA" id="ARBA00018672"/>
    </source>
</evidence>
<dbReference type="Proteomes" id="UP000627781">
    <property type="component" value="Unassembled WGS sequence"/>
</dbReference>
<gene>
    <name evidence="7" type="ORF">H9661_09735</name>
</gene>
<comment type="caution">
    <text evidence="7">The sequence shown here is derived from an EMBL/GenBank/DDBJ whole genome shotgun (WGS) entry which is preliminary data.</text>
</comment>
<feature type="modified residue" description="4-aspartylphosphate" evidence="4">
    <location>
        <position position="55"/>
    </location>
</feature>
<dbReference type="RefSeq" id="WP_143316209.1">
    <property type="nucleotide sequence ID" value="NZ_JACSRA010000013.1"/>
</dbReference>
<dbReference type="Gene3D" id="3.40.50.2300">
    <property type="match status" value="1"/>
</dbReference>
<dbReference type="InterPro" id="IPR010982">
    <property type="entry name" value="Lambda_DNA-bd_dom_sf"/>
</dbReference>
<dbReference type="Gene3D" id="1.10.260.40">
    <property type="entry name" value="lambda repressor-like DNA-binding domains"/>
    <property type="match status" value="1"/>
</dbReference>
<keyword evidence="2 4" id="KW-0597">Phosphoprotein</keyword>
<sequence>MSKEKINIIIIDDDLGIVESLKSFLEEECNVEGFTDSVEGLARLQEKSFDLLILDYYIDKLNGADIVKEIRKFNNNIYILILTGYSESVPGLTSLENLDIQNYCEKTADFDKILIQIKSIIKSIKFFKDQDTTGGRLKQLRKVNRLSQEDVAKYLGVQISSISQYESNLVLPPTQNILKLAKLFNVTTDFILCYELDIRKN</sequence>
<comment type="function">
    <text evidence="3">May play the central regulatory role in sporulation. It may be an element of the effector pathway responsible for the activation of sporulation genes in response to nutritional stress. Spo0A may act in concert with spo0H (a sigma factor) to control the expression of some genes that are critical to the sporulation process.</text>
</comment>